<evidence type="ECO:0000313" key="1">
    <source>
        <dbReference type="EMBL" id="CAK7349535.1"/>
    </source>
</evidence>
<comment type="caution">
    <text evidence="1">The sequence shown here is derived from an EMBL/GenBank/DDBJ whole genome shotgun (WGS) entry which is preliminary data.</text>
</comment>
<dbReference type="EMBL" id="CAWUPB010001176">
    <property type="protein sequence ID" value="CAK7349535.1"/>
    <property type="molecule type" value="Genomic_DNA"/>
</dbReference>
<evidence type="ECO:0000313" key="2">
    <source>
        <dbReference type="Proteomes" id="UP001314170"/>
    </source>
</evidence>
<organism evidence="1 2">
    <name type="scientific">Dovyalis caffra</name>
    <dbReference type="NCBI Taxonomy" id="77055"/>
    <lineage>
        <taxon>Eukaryota</taxon>
        <taxon>Viridiplantae</taxon>
        <taxon>Streptophyta</taxon>
        <taxon>Embryophyta</taxon>
        <taxon>Tracheophyta</taxon>
        <taxon>Spermatophyta</taxon>
        <taxon>Magnoliopsida</taxon>
        <taxon>eudicotyledons</taxon>
        <taxon>Gunneridae</taxon>
        <taxon>Pentapetalae</taxon>
        <taxon>rosids</taxon>
        <taxon>fabids</taxon>
        <taxon>Malpighiales</taxon>
        <taxon>Salicaceae</taxon>
        <taxon>Flacourtieae</taxon>
        <taxon>Dovyalis</taxon>
    </lineage>
</organism>
<reference evidence="1 2" key="1">
    <citation type="submission" date="2024-01" db="EMBL/GenBank/DDBJ databases">
        <authorList>
            <person name="Waweru B."/>
        </authorList>
    </citation>
    <scope>NUCLEOTIDE SEQUENCE [LARGE SCALE GENOMIC DNA]</scope>
</reference>
<name>A0AAV1SGB8_9ROSI</name>
<dbReference type="AlphaFoldDB" id="A0AAV1SGB8"/>
<proteinExistence type="predicted"/>
<sequence length="73" mass="8442">MFGPLPLLDDKQLILSKYRGRTAKYTATAYSIVPNKVLCSVALYNWQHLSNYIVFPEINWEKFAKTANHDHAE</sequence>
<accession>A0AAV1SGB8</accession>
<dbReference type="Proteomes" id="UP001314170">
    <property type="component" value="Unassembled WGS sequence"/>
</dbReference>
<gene>
    <name evidence="1" type="ORF">DCAF_LOCUS22255</name>
</gene>
<keyword evidence="2" id="KW-1185">Reference proteome</keyword>
<protein>
    <submittedName>
        <fullName evidence="1">Uncharacterized protein</fullName>
    </submittedName>
</protein>